<dbReference type="Pfam" id="PF03982">
    <property type="entry name" value="DAGAT"/>
    <property type="match status" value="1"/>
</dbReference>
<feature type="transmembrane region" description="Helical" evidence="14">
    <location>
        <begin position="51"/>
        <end position="84"/>
    </location>
</feature>
<keyword evidence="8" id="KW-0319">Glycerol metabolism</keyword>
<keyword evidence="9 14" id="KW-0256">Endoplasmic reticulum</keyword>
<dbReference type="GO" id="GO:0019432">
    <property type="term" value="P:triglyceride biosynthetic process"/>
    <property type="evidence" value="ECO:0007669"/>
    <property type="project" value="TreeGrafter"/>
</dbReference>
<dbReference type="GO" id="GO:0006071">
    <property type="term" value="P:glycerol metabolic process"/>
    <property type="evidence" value="ECO:0007669"/>
    <property type="project" value="UniProtKB-KW"/>
</dbReference>
<keyword evidence="12 14" id="KW-0472">Membrane</keyword>
<dbReference type="EC" id="2.3.1.-" evidence="14"/>
<dbReference type="GO" id="GO:0005789">
    <property type="term" value="C:endoplasmic reticulum membrane"/>
    <property type="evidence" value="ECO:0007669"/>
    <property type="project" value="UniProtKB-SubCell"/>
</dbReference>
<proteinExistence type="inferred from homology"/>
<evidence type="ECO:0000256" key="3">
    <source>
        <dbReference type="ARBA" id="ARBA00005189"/>
    </source>
</evidence>
<comment type="pathway">
    <text evidence="2">Glycerolipid metabolism; triacylglycerol biosynthesis.</text>
</comment>
<dbReference type="PANTHER" id="PTHR12317:SF0">
    <property type="entry name" value="ACYLTRANSFERASE"/>
    <property type="match status" value="1"/>
</dbReference>
<evidence type="ECO:0000313" key="16">
    <source>
        <dbReference type="Proteomes" id="UP001283361"/>
    </source>
</evidence>
<evidence type="ECO:0000313" key="15">
    <source>
        <dbReference type="EMBL" id="KAK3771099.1"/>
    </source>
</evidence>
<evidence type="ECO:0000256" key="13">
    <source>
        <dbReference type="ARBA" id="ARBA00023315"/>
    </source>
</evidence>
<dbReference type="PANTHER" id="PTHR12317">
    <property type="entry name" value="DIACYLGLYCEROL O-ACYLTRANSFERASE"/>
    <property type="match status" value="1"/>
</dbReference>
<evidence type="ECO:0000256" key="1">
    <source>
        <dbReference type="ARBA" id="ARBA00004477"/>
    </source>
</evidence>
<dbReference type="CDD" id="cd07987">
    <property type="entry name" value="LPLAT_MGAT-like"/>
    <property type="match status" value="1"/>
</dbReference>
<dbReference type="EMBL" id="JAWDGP010003771">
    <property type="protein sequence ID" value="KAK3771099.1"/>
    <property type="molecule type" value="Genomic_DNA"/>
</dbReference>
<gene>
    <name evidence="15" type="ORF">RRG08_034117</name>
</gene>
<protein>
    <recommendedName>
        <fullName evidence="14">Acyltransferase</fullName>
        <ecNumber evidence="14">2.3.1.-</ecNumber>
    </recommendedName>
</protein>
<comment type="caution">
    <text evidence="15">The sequence shown here is derived from an EMBL/GenBank/DDBJ whole genome shotgun (WGS) entry which is preliminary data.</text>
</comment>
<comment type="caution">
    <text evidence="14">Lacks conserved residue(s) required for the propagation of feature annotation.</text>
</comment>
<keyword evidence="7 14" id="KW-0812">Transmembrane</keyword>
<evidence type="ECO:0000256" key="5">
    <source>
        <dbReference type="ARBA" id="ARBA00022516"/>
    </source>
</evidence>
<dbReference type="Proteomes" id="UP001283361">
    <property type="component" value="Unassembled WGS sequence"/>
</dbReference>
<dbReference type="AlphaFoldDB" id="A0AAE0ZKF8"/>
<accession>A0AAE0ZKF8</accession>
<sequence>MEWLEDYQDLSLIPLSEKEKMKILGIELAPLNIPLERRLQTIGALHFTYSFLFFGFGMLFFFLYLFFFTNYYFIPLAYFIWYVYDNQVSQKGGRRSEWVRRWPLFRWSAAYFPLELIKTAELHPRRNYIFGCHPHGVMCQSHFINFASEGTGFSQKFPGIKPYLTVLSGQFMFPIFRDYFLLSGSVEVSRESIDWILTKEGCGNALAIMVGGASEALDAHPGSLTLKVKGRMGFVKRALMHGANLVPVFAFGENDLFEQVSNPEGSKVRRLQNFLTHLLGFSPALFHGRGIFNYTFGLLPYRKPVHTVIGAPIDVEKVEKPSPEQIEDLHDKYCDALVDLFETHKLKFGLKESDHLHLSQPETDQITDLNMQLPSQNNCKLKLRM</sequence>
<comment type="pathway">
    <text evidence="3">Lipid metabolism.</text>
</comment>
<dbReference type="InterPro" id="IPR007130">
    <property type="entry name" value="DAGAT"/>
</dbReference>
<name>A0AAE0ZKF8_9GAST</name>
<keyword evidence="5" id="KW-0444">Lipid biosynthesis</keyword>
<evidence type="ECO:0000256" key="6">
    <source>
        <dbReference type="ARBA" id="ARBA00022679"/>
    </source>
</evidence>
<reference evidence="15" key="1">
    <citation type="journal article" date="2023" name="G3 (Bethesda)">
        <title>A reference genome for the long-term kleptoplast-retaining sea slug Elysia crispata morphotype clarki.</title>
        <authorList>
            <person name="Eastman K.E."/>
            <person name="Pendleton A.L."/>
            <person name="Shaikh M.A."/>
            <person name="Suttiyut T."/>
            <person name="Ogas R."/>
            <person name="Tomko P."/>
            <person name="Gavelis G."/>
            <person name="Widhalm J.R."/>
            <person name="Wisecaver J.H."/>
        </authorList>
    </citation>
    <scope>NUCLEOTIDE SEQUENCE</scope>
    <source>
        <strain evidence="15">ECLA1</strain>
    </source>
</reference>
<comment type="subcellular location">
    <subcellularLocation>
        <location evidence="1 14">Endoplasmic reticulum membrane</location>
        <topology evidence="1 14">Multi-pass membrane protein</topology>
    </subcellularLocation>
</comment>
<keyword evidence="16" id="KW-1185">Reference proteome</keyword>
<evidence type="ECO:0000256" key="10">
    <source>
        <dbReference type="ARBA" id="ARBA00022989"/>
    </source>
</evidence>
<dbReference type="GO" id="GO:0004144">
    <property type="term" value="F:diacylglycerol O-acyltransferase activity"/>
    <property type="evidence" value="ECO:0007669"/>
    <property type="project" value="TreeGrafter"/>
</dbReference>
<keyword evidence="13" id="KW-0012">Acyltransferase</keyword>
<keyword evidence="6 14" id="KW-0808">Transferase</keyword>
<keyword evidence="10 14" id="KW-1133">Transmembrane helix</keyword>
<evidence type="ECO:0000256" key="4">
    <source>
        <dbReference type="ARBA" id="ARBA00005420"/>
    </source>
</evidence>
<evidence type="ECO:0000256" key="2">
    <source>
        <dbReference type="ARBA" id="ARBA00004771"/>
    </source>
</evidence>
<keyword evidence="11" id="KW-0443">Lipid metabolism</keyword>
<evidence type="ECO:0000256" key="7">
    <source>
        <dbReference type="ARBA" id="ARBA00022692"/>
    </source>
</evidence>
<comment type="similarity">
    <text evidence="4 14">Belongs to the diacylglycerol acyltransferase family.</text>
</comment>
<evidence type="ECO:0000256" key="8">
    <source>
        <dbReference type="ARBA" id="ARBA00022798"/>
    </source>
</evidence>
<evidence type="ECO:0000256" key="9">
    <source>
        <dbReference type="ARBA" id="ARBA00022824"/>
    </source>
</evidence>
<organism evidence="15 16">
    <name type="scientific">Elysia crispata</name>
    <name type="common">lettuce slug</name>
    <dbReference type="NCBI Taxonomy" id="231223"/>
    <lineage>
        <taxon>Eukaryota</taxon>
        <taxon>Metazoa</taxon>
        <taxon>Spiralia</taxon>
        <taxon>Lophotrochozoa</taxon>
        <taxon>Mollusca</taxon>
        <taxon>Gastropoda</taxon>
        <taxon>Heterobranchia</taxon>
        <taxon>Euthyneura</taxon>
        <taxon>Panpulmonata</taxon>
        <taxon>Sacoglossa</taxon>
        <taxon>Placobranchoidea</taxon>
        <taxon>Plakobranchidae</taxon>
        <taxon>Elysia</taxon>
    </lineage>
</organism>
<evidence type="ECO:0000256" key="12">
    <source>
        <dbReference type="ARBA" id="ARBA00023136"/>
    </source>
</evidence>
<evidence type="ECO:0000256" key="14">
    <source>
        <dbReference type="RuleBase" id="RU367023"/>
    </source>
</evidence>
<evidence type="ECO:0000256" key="11">
    <source>
        <dbReference type="ARBA" id="ARBA00023098"/>
    </source>
</evidence>